<reference evidence="5" key="1">
    <citation type="submission" date="2015-11" db="EMBL/GenBank/DDBJ databases">
        <title>De novo transcriptome assembly of four potential Pierce s Disease insect vectors from Arizona vineyards.</title>
        <authorList>
            <person name="Tassone E.E."/>
        </authorList>
    </citation>
    <scope>NUCLEOTIDE SEQUENCE</scope>
</reference>
<evidence type="ECO:0000313" key="5">
    <source>
        <dbReference type="EMBL" id="JAS73117.1"/>
    </source>
</evidence>
<feature type="transmembrane region" description="Helical" evidence="3">
    <location>
        <begin position="6"/>
        <end position="24"/>
    </location>
</feature>
<gene>
    <name evidence="5" type="ORF">g.21265</name>
</gene>
<evidence type="ECO:0000256" key="2">
    <source>
        <dbReference type="PROSITE-ProRule" id="PRU00192"/>
    </source>
</evidence>
<dbReference type="Gene3D" id="2.30.30.40">
    <property type="entry name" value="SH3 Domains"/>
    <property type="match status" value="1"/>
</dbReference>
<accession>A0A1B6HEG4</accession>
<feature type="domain" description="SH3" evidence="4">
    <location>
        <begin position="34"/>
        <end position="99"/>
    </location>
</feature>
<dbReference type="InterPro" id="IPR036028">
    <property type="entry name" value="SH3-like_dom_sf"/>
</dbReference>
<dbReference type="EMBL" id="GECU01034589">
    <property type="protein sequence ID" value="JAS73117.1"/>
    <property type="molecule type" value="Transcribed_RNA"/>
</dbReference>
<keyword evidence="1 2" id="KW-0728">SH3 domain</keyword>
<dbReference type="InterPro" id="IPR001452">
    <property type="entry name" value="SH3_domain"/>
</dbReference>
<name>A0A1B6HEG4_9HEMI</name>
<feature type="non-terminal residue" evidence="5">
    <location>
        <position position="1"/>
    </location>
</feature>
<dbReference type="Pfam" id="PF14604">
    <property type="entry name" value="SH3_9"/>
    <property type="match status" value="1"/>
</dbReference>
<keyword evidence="3" id="KW-0812">Transmembrane</keyword>
<dbReference type="PROSITE" id="PS50002">
    <property type="entry name" value="SH3"/>
    <property type="match status" value="1"/>
</dbReference>
<evidence type="ECO:0000259" key="4">
    <source>
        <dbReference type="PROSITE" id="PS50002"/>
    </source>
</evidence>
<keyword evidence="3" id="KW-1133">Transmembrane helix</keyword>
<dbReference type="SUPFAM" id="SSF50044">
    <property type="entry name" value="SH3-domain"/>
    <property type="match status" value="1"/>
</dbReference>
<proteinExistence type="predicted"/>
<organism evidence="5">
    <name type="scientific">Homalodisca liturata</name>
    <dbReference type="NCBI Taxonomy" id="320908"/>
    <lineage>
        <taxon>Eukaryota</taxon>
        <taxon>Metazoa</taxon>
        <taxon>Ecdysozoa</taxon>
        <taxon>Arthropoda</taxon>
        <taxon>Hexapoda</taxon>
        <taxon>Insecta</taxon>
        <taxon>Pterygota</taxon>
        <taxon>Neoptera</taxon>
        <taxon>Paraneoptera</taxon>
        <taxon>Hemiptera</taxon>
        <taxon>Auchenorrhyncha</taxon>
        <taxon>Membracoidea</taxon>
        <taxon>Cicadellidae</taxon>
        <taxon>Cicadellinae</taxon>
        <taxon>Proconiini</taxon>
        <taxon>Homalodisca</taxon>
    </lineage>
</organism>
<evidence type="ECO:0000256" key="3">
    <source>
        <dbReference type="SAM" id="Phobius"/>
    </source>
</evidence>
<evidence type="ECO:0000256" key="1">
    <source>
        <dbReference type="ARBA" id="ARBA00022443"/>
    </source>
</evidence>
<sequence>YSSWPLITFFGLLFGGPYLISKFYKSKPIDWDLDKGNWVVPGYPYEATSEAELSFQAQEVLNVAPIEFQLEGNTGWLLAKNRQGKVGYVPVTRLRGETRPPVRNVINSTRNPDVNSKT</sequence>
<keyword evidence="3" id="KW-0472">Membrane</keyword>
<protein>
    <recommendedName>
        <fullName evidence="4">SH3 domain-containing protein</fullName>
    </recommendedName>
</protein>
<dbReference type="AlphaFoldDB" id="A0A1B6HEG4"/>